<evidence type="ECO:0000259" key="2">
    <source>
        <dbReference type="PROSITE" id="PS50011"/>
    </source>
</evidence>
<sequence length="267" mass="29956">MTSPVNTEFHLGEFRSIKKLGDGKFGKVVLVSTAVDHKLSTFTNDDENKDSRDTSTSTGNEFYYAIKIINQKKLSKSTLNYSNVSNLAKIKNEVLIIDELNKFNHPNLLKMYSIINNESNDKIYFVMDYCSLGEINPTSMMELPKGKNPIQNIQSKLRNIVNGIEFLHSQKIVHRDIKPSNLLMDSNGVVKISDFGTCFRMSGDPIADDFEVSKKLIGTPLFMAPEICCNETGNNNTNLTLNLKGNSNTSTVESGKMHESTRKRIES</sequence>
<gene>
    <name evidence="3" type="ORF">Amon01_000829000</name>
</gene>
<dbReference type="InterPro" id="IPR008271">
    <property type="entry name" value="Ser/Thr_kinase_AS"/>
</dbReference>
<dbReference type="EMBL" id="BSXU01007089">
    <property type="protein sequence ID" value="GMG56223.1"/>
    <property type="molecule type" value="Genomic_DNA"/>
</dbReference>
<dbReference type="PROSITE" id="PS50011">
    <property type="entry name" value="PROTEIN_KINASE_DOM"/>
    <property type="match status" value="1"/>
</dbReference>
<dbReference type="PROSITE" id="PS00108">
    <property type="entry name" value="PROTEIN_KINASE_ST"/>
    <property type="match status" value="1"/>
</dbReference>
<dbReference type="Pfam" id="PF00069">
    <property type="entry name" value="Pkinase"/>
    <property type="match status" value="1"/>
</dbReference>
<reference evidence="3" key="1">
    <citation type="submission" date="2023-04" db="EMBL/GenBank/DDBJ databases">
        <title>Ambrosiozyma monospora NBRC 1965.</title>
        <authorList>
            <person name="Ichikawa N."/>
            <person name="Sato H."/>
            <person name="Tonouchi N."/>
        </authorList>
    </citation>
    <scope>NUCLEOTIDE SEQUENCE</scope>
    <source>
        <strain evidence="3">NBRC 1965</strain>
    </source>
</reference>
<protein>
    <submittedName>
        <fullName evidence="3">Unnamed protein product</fullName>
    </submittedName>
</protein>
<feature type="region of interest" description="Disordered" evidence="1">
    <location>
        <begin position="244"/>
        <end position="267"/>
    </location>
</feature>
<feature type="domain" description="Protein kinase" evidence="2">
    <location>
        <begin position="14"/>
        <end position="267"/>
    </location>
</feature>
<evidence type="ECO:0000256" key="1">
    <source>
        <dbReference type="SAM" id="MobiDB-lite"/>
    </source>
</evidence>
<feature type="compositionally biased region" description="Basic and acidic residues" evidence="1">
    <location>
        <begin position="255"/>
        <end position="267"/>
    </location>
</feature>
<evidence type="ECO:0000313" key="3">
    <source>
        <dbReference type="EMBL" id="GMG56223.1"/>
    </source>
</evidence>
<proteinExistence type="predicted"/>
<dbReference type="OrthoDB" id="68483at2759"/>
<dbReference type="GO" id="GO:0010506">
    <property type="term" value="P:regulation of autophagy"/>
    <property type="evidence" value="ECO:0007669"/>
    <property type="project" value="InterPro"/>
</dbReference>
<dbReference type="SUPFAM" id="SSF56112">
    <property type="entry name" value="Protein kinase-like (PK-like)"/>
    <property type="match status" value="1"/>
</dbReference>
<evidence type="ECO:0000313" key="4">
    <source>
        <dbReference type="Proteomes" id="UP001165063"/>
    </source>
</evidence>
<dbReference type="PANTHER" id="PTHR24348">
    <property type="entry name" value="SERINE/THREONINE-PROTEIN KINASE UNC-51-RELATED"/>
    <property type="match status" value="1"/>
</dbReference>
<dbReference type="GO" id="GO:0005524">
    <property type="term" value="F:ATP binding"/>
    <property type="evidence" value="ECO:0007669"/>
    <property type="project" value="InterPro"/>
</dbReference>
<organism evidence="3 4">
    <name type="scientific">Ambrosiozyma monospora</name>
    <name type="common">Yeast</name>
    <name type="synonym">Endomycopsis monosporus</name>
    <dbReference type="NCBI Taxonomy" id="43982"/>
    <lineage>
        <taxon>Eukaryota</taxon>
        <taxon>Fungi</taxon>
        <taxon>Dikarya</taxon>
        <taxon>Ascomycota</taxon>
        <taxon>Saccharomycotina</taxon>
        <taxon>Pichiomycetes</taxon>
        <taxon>Pichiales</taxon>
        <taxon>Pichiaceae</taxon>
        <taxon>Ambrosiozyma</taxon>
    </lineage>
</organism>
<dbReference type="AlphaFoldDB" id="A0A9W7DJG7"/>
<dbReference type="SMART" id="SM00220">
    <property type="entry name" value="S_TKc"/>
    <property type="match status" value="1"/>
</dbReference>
<name>A0A9W7DJG7_AMBMO</name>
<comment type="caution">
    <text evidence="3">The sequence shown here is derived from an EMBL/GenBank/DDBJ whole genome shotgun (WGS) entry which is preliminary data.</text>
</comment>
<dbReference type="Gene3D" id="1.10.510.10">
    <property type="entry name" value="Transferase(Phosphotransferase) domain 1"/>
    <property type="match status" value="1"/>
</dbReference>
<dbReference type="PANTHER" id="PTHR24348:SF72">
    <property type="entry name" value="SERINE_THREONINE PROTEIN KINASE"/>
    <property type="match status" value="1"/>
</dbReference>
<keyword evidence="4" id="KW-1185">Reference proteome</keyword>
<dbReference type="InterPro" id="IPR000719">
    <property type="entry name" value="Prot_kinase_dom"/>
</dbReference>
<dbReference type="Gene3D" id="3.30.200.20">
    <property type="entry name" value="Phosphorylase Kinase, domain 1"/>
    <property type="match status" value="1"/>
</dbReference>
<dbReference type="GO" id="GO:0005737">
    <property type="term" value="C:cytoplasm"/>
    <property type="evidence" value="ECO:0007669"/>
    <property type="project" value="TreeGrafter"/>
</dbReference>
<dbReference type="Proteomes" id="UP001165063">
    <property type="component" value="Unassembled WGS sequence"/>
</dbReference>
<dbReference type="GO" id="GO:0004674">
    <property type="term" value="F:protein serine/threonine kinase activity"/>
    <property type="evidence" value="ECO:0007669"/>
    <property type="project" value="InterPro"/>
</dbReference>
<accession>A0A9W7DJG7</accession>
<dbReference type="InterPro" id="IPR045269">
    <property type="entry name" value="Atg1-like"/>
</dbReference>
<dbReference type="InterPro" id="IPR011009">
    <property type="entry name" value="Kinase-like_dom_sf"/>
</dbReference>